<sequence length="131" mass="15353">MKVIVFDGDCALCNRMARFVVKWNRNPELKITDFDSTWTKANVPELIGRKSVIFVDRDYYKHSTAVIRALDAMHHRMIPFKLLLWIPDVIRDDVYKWVARNRDRFGGGADGSRVAENCPMPSKKFKKMYLE</sequence>
<dbReference type="InterPro" id="IPR052927">
    <property type="entry name" value="DCC_oxidoreductase"/>
</dbReference>
<dbReference type="PANTHER" id="PTHR33639:SF2">
    <property type="entry name" value="DUF393 DOMAIN-CONTAINING PROTEIN"/>
    <property type="match status" value="1"/>
</dbReference>
<dbReference type="PANTHER" id="PTHR33639">
    <property type="entry name" value="THIOL-DISULFIDE OXIDOREDUCTASE DCC"/>
    <property type="match status" value="1"/>
</dbReference>
<dbReference type="Proteomes" id="UP000763505">
    <property type="component" value="Unassembled WGS sequence"/>
</dbReference>
<comment type="caution">
    <text evidence="1">The sequence shown here is derived from an EMBL/GenBank/DDBJ whole genome shotgun (WGS) entry which is preliminary data.</text>
</comment>
<gene>
    <name evidence="1" type="ORF">K8V35_03240</name>
</gene>
<reference evidence="1" key="1">
    <citation type="journal article" date="2021" name="PeerJ">
        <title>Extensive microbial diversity within the chicken gut microbiome revealed by metagenomics and culture.</title>
        <authorList>
            <person name="Gilroy R."/>
            <person name="Ravi A."/>
            <person name="Getino M."/>
            <person name="Pursley I."/>
            <person name="Horton D.L."/>
            <person name="Alikhan N.F."/>
            <person name="Baker D."/>
            <person name="Gharbi K."/>
            <person name="Hall N."/>
            <person name="Watson M."/>
            <person name="Adriaenssens E.M."/>
            <person name="Foster-Nyarko E."/>
            <person name="Jarju S."/>
            <person name="Secka A."/>
            <person name="Antonio M."/>
            <person name="Oren A."/>
            <person name="Chaudhuri R.R."/>
            <person name="La Ragione R."/>
            <person name="Hildebrand F."/>
            <person name="Pallen M.J."/>
        </authorList>
    </citation>
    <scope>NUCLEOTIDE SEQUENCE</scope>
    <source>
        <strain evidence="1">6019</strain>
    </source>
</reference>
<dbReference type="AlphaFoldDB" id="A0A921DWN6"/>
<reference evidence="1" key="2">
    <citation type="submission" date="2021-09" db="EMBL/GenBank/DDBJ databases">
        <authorList>
            <person name="Gilroy R."/>
        </authorList>
    </citation>
    <scope>NUCLEOTIDE SEQUENCE</scope>
    <source>
        <strain evidence="1">6019</strain>
    </source>
</reference>
<dbReference type="GO" id="GO:0015035">
    <property type="term" value="F:protein-disulfide reductase activity"/>
    <property type="evidence" value="ECO:0007669"/>
    <property type="project" value="InterPro"/>
</dbReference>
<dbReference type="EMBL" id="DYYI01000030">
    <property type="protein sequence ID" value="HJE19351.1"/>
    <property type="molecule type" value="Genomic_DNA"/>
</dbReference>
<evidence type="ECO:0000313" key="2">
    <source>
        <dbReference type="Proteomes" id="UP000763505"/>
    </source>
</evidence>
<dbReference type="InterPro" id="IPR007263">
    <property type="entry name" value="DCC1-like"/>
</dbReference>
<name>A0A921DWN6_9STAP</name>
<accession>A0A921DWN6</accession>
<evidence type="ECO:0000313" key="1">
    <source>
        <dbReference type="EMBL" id="HJE19351.1"/>
    </source>
</evidence>
<organism evidence="1 2">
    <name type="scientific">Aliicoccus persicus</name>
    <dbReference type="NCBI Taxonomy" id="930138"/>
    <lineage>
        <taxon>Bacteria</taxon>
        <taxon>Bacillati</taxon>
        <taxon>Bacillota</taxon>
        <taxon>Bacilli</taxon>
        <taxon>Bacillales</taxon>
        <taxon>Staphylococcaceae</taxon>
        <taxon>Aliicoccus</taxon>
    </lineage>
</organism>
<protein>
    <submittedName>
        <fullName evidence="1">DUF393 domain-containing protein</fullName>
    </submittedName>
</protein>
<proteinExistence type="predicted"/>
<dbReference type="Pfam" id="PF04134">
    <property type="entry name" value="DCC1-like"/>
    <property type="match status" value="1"/>
</dbReference>